<evidence type="ECO:0000313" key="3">
    <source>
        <dbReference type="EMBL" id="GFR71702.1"/>
    </source>
</evidence>
<feature type="region of interest" description="Disordered" evidence="1">
    <location>
        <begin position="131"/>
        <end position="160"/>
    </location>
</feature>
<evidence type="ECO:0000313" key="4">
    <source>
        <dbReference type="Proteomes" id="UP000762676"/>
    </source>
</evidence>
<keyword evidence="2" id="KW-0732">Signal</keyword>
<reference evidence="3 4" key="1">
    <citation type="journal article" date="2021" name="Elife">
        <title>Chloroplast acquisition without the gene transfer in kleptoplastic sea slugs, Plakobranchus ocellatus.</title>
        <authorList>
            <person name="Maeda T."/>
            <person name="Takahashi S."/>
            <person name="Yoshida T."/>
            <person name="Shimamura S."/>
            <person name="Takaki Y."/>
            <person name="Nagai Y."/>
            <person name="Toyoda A."/>
            <person name="Suzuki Y."/>
            <person name="Arimoto A."/>
            <person name="Ishii H."/>
            <person name="Satoh N."/>
            <person name="Nishiyama T."/>
            <person name="Hasebe M."/>
            <person name="Maruyama T."/>
            <person name="Minagawa J."/>
            <person name="Obokata J."/>
            <person name="Shigenobu S."/>
        </authorList>
    </citation>
    <scope>NUCLEOTIDE SEQUENCE [LARGE SCALE GENOMIC DNA]</scope>
</reference>
<feature type="signal peptide" evidence="2">
    <location>
        <begin position="1"/>
        <end position="27"/>
    </location>
</feature>
<evidence type="ECO:0000256" key="1">
    <source>
        <dbReference type="SAM" id="MobiDB-lite"/>
    </source>
</evidence>
<feature type="region of interest" description="Disordered" evidence="1">
    <location>
        <begin position="35"/>
        <end position="58"/>
    </location>
</feature>
<evidence type="ECO:0008006" key="5">
    <source>
        <dbReference type="Google" id="ProtNLM"/>
    </source>
</evidence>
<name>A0AAV4FEL4_9GAST</name>
<dbReference type="EMBL" id="BMAT01007806">
    <property type="protein sequence ID" value="GFR71702.1"/>
    <property type="molecule type" value="Genomic_DNA"/>
</dbReference>
<organism evidence="3 4">
    <name type="scientific">Elysia marginata</name>
    <dbReference type="NCBI Taxonomy" id="1093978"/>
    <lineage>
        <taxon>Eukaryota</taxon>
        <taxon>Metazoa</taxon>
        <taxon>Spiralia</taxon>
        <taxon>Lophotrochozoa</taxon>
        <taxon>Mollusca</taxon>
        <taxon>Gastropoda</taxon>
        <taxon>Heterobranchia</taxon>
        <taxon>Euthyneura</taxon>
        <taxon>Panpulmonata</taxon>
        <taxon>Sacoglossa</taxon>
        <taxon>Placobranchoidea</taxon>
        <taxon>Plakobranchidae</taxon>
        <taxon>Elysia</taxon>
    </lineage>
</organism>
<dbReference type="AlphaFoldDB" id="A0AAV4FEL4"/>
<proteinExistence type="predicted"/>
<accession>A0AAV4FEL4</accession>
<feature type="chain" id="PRO_5043932424" description="SUEL-type lectin domain-containing protein" evidence="2">
    <location>
        <begin position="28"/>
        <end position="160"/>
    </location>
</feature>
<keyword evidence="4" id="KW-1185">Reference proteome</keyword>
<dbReference type="Proteomes" id="UP000762676">
    <property type="component" value="Unassembled WGS sequence"/>
</dbReference>
<protein>
    <recommendedName>
        <fullName evidence="5">SUEL-type lectin domain-containing protein</fullName>
    </recommendedName>
</protein>
<comment type="caution">
    <text evidence="3">The sequence shown here is derived from an EMBL/GenBank/DDBJ whole genome shotgun (WGS) entry which is preliminary data.</text>
</comment>
<evidence type="ECO:0000256" key="2">
    <source>
        <dbReference type="SAM" id="SignalP"/>
    </source>
</evidence>
<sequence>MITFPLKMPVFLFALFALLCLSTFNEAKGNAITDPHIRERRTLGRSRSRQGPRSSQLSDVLQRFSADGSFLGGDLSLYTPTTPRPEDVNCHVEVPTTTLVGGRCISLGGASSVCQAGAYLAFTAECQSASPSSRFRRTSGTHPQTGPAFQMPNRRGNGNN</sequence>
<gene>
    <name evidence="3" type="ORF">ElyMa_003820100</name>
</gene>